<proteinExistence type="predicted"/>
<dbReference type="RefSeq" id="WP_244548102.1">
    <property type="nucleotide sequence ID" value="NZ_FQYP01000001.1"/>
</dbReference>
<name>A0A1M6AKD9_9FLAO</name>
<keyword evidence="3" id="KW-1185">Reference proteome</keyword>
<feature type="domain" description="AB hydrolase-1" evidence="1">
    <location>
        <begin position="24"/>
        <end position="176"/>
    </location>
</feature>
<dbReference type="AlphaFoldDB" id="A0A1M6AKD9"/>
<dbReference type="Pfam" id="PF00561">
    <property type="entry name" value="Abhydrolase_1"/>
    <property type="match status" value="1"/>
</dbReference>
<dbReference type="PANTHER" id="PTHR43798:SF33">
    <property type="entry name" value="HYDROLASE, PUTATIVE (AFU_ORTHOLOGUE AFUA_2G14860)-RELATED"/>
    <property type="match status" value="1"/>
</dbReference>
<dbReference type="Gene3D" id="3.40.50.1820">
    <property type="entry name" value="alpha/beta hydrolase"/>
    <property type="match status" value="1"/>
</dbReference>
<accession>A0A1M6AKD9</accession>
<dbReference type="InterPro" id="IPR029058">
    <property type="entry name" value="AB_hydrolase_fold"/>
</dbReference>
<evidence type="ECO:0000313" key="3">
    <source>
        <dbReference type="Proteomes" id="UP000184432"/>
    </source>
</evidence>
<protein>
    <submittedName>
        <fullName evidence="2">Pimeloyl-ACP methyl ester carboxylesterase</fullName>
    </submittedName>
</protein>
<dbReference type="GO" id="GO:0016020">
    <property type="term" value="C:membrane"/>
    <property type="evidence" value="ECO:0007669"/>
    <property type="project" value="TreeGrafter"/>
</dbReference>
<sequence length="256" mass="29152">MDIKIDHHRLRFSDNPNLFNTDLPTIIFLHDSLGCIELWRDFPNKIADRIGCNILSYDRQGYGQSAPFSIQKRDKSYLQNEAEVLVQIINQLQLTKVILFGHSDGGSISLLAAALSPDIISGVITEGAHVFVEKETIAGIKEAVIAYQKTNLRDKLIKYHGNKTDDVFRMWTETWLSEDYQFWNIEEFLPKIKCPSLIIQGERDEYGSLDQVYSIVNNTTGPSEALIIPDIGHTPHKENAEVVLQETTRFIKNLSF</sequence>
<dbReference type="InterPro" id="IPR000073">
    <property type="entry name" value="AB_hydrolase_1"/>
</dbReference>
<organism evidence="2 3">
    <name type="scientific">Aquimarina spongiae</name>
    <dbReference type="NCBI Taxonomy" id="570521"/>
    <lineage>
        <taxon>Bacteria</taxon>
        <taxon>Pseudomonadati</taxon>
        <taxon>Bacteroidota</taxon>
        <taxon>Flavobacteriia</taxon>
        <taxon>Flavobacteriales</taxon>
        <taxon>Flavobacteriaceae</taxon>
        <taxon>Aquimarina</taxon>
    </lineage>
</organism>
<dbReference type="STRING" id="570521.SAMN04488508_101341"/>
<dbReference type="EMBL" id="FQYP01000001">
    <property type="protein sequence ID" value="SHI36979.1"/>
    <property type="molecule type" value="Genomic_DNA"/>
</dbReference>
<reference evidence="3" key="1">
    <citation type="submission" date="2016-11" db="EMBL/GenBank/DDBJ databases">
        <authorList>
            <person name="Varghese N."/>
            <person name="Submissions S."/>
        </authorList>
    </citation>
    <scope>NUCLEOTIDE SEQUENCE [LARGE SCALE GENOMIC DNA]</scope>
    <source>
        <strain evidence="3">DSM 22623</strain>
    </source>
</reference>
<dbReference type="SUPFAM" id="SSF53474">
    <property type="entry name" value="alpha/beta-Hydrolases"/>
    <property type="match status" value="1"/>
</dbReference>
<evidence type="ECO:0000313" key="2">
    <source>
        <dbReference type="EMBL" id="SHI36979.1"/>
    </source>
</evidence>
<dbReference type="PANTHER" id="PTHR43798">
    <property type="entry name" value="MONOACYLGLYCEROL LIPASE"/>
    <property type="match status" value="1"/>
</dbReference>
<evidence type="ECO:0000259" key="1">
    <source>
        <dbReference type="Pfam" id="PF00561"/>
    </source>
</evidence>
<dbReference type="Proteomes" id="UP000184432">
    <property type="component" value="Unassembled WGS sequence"/>
</dbReference>
<gene>
    <name evidence="2" type="ORF">SAMN04488508_101341</name>
</gene>
<dbReference type="InterPro" id="IPR050266">
    <property type="entry name" value="AB_hydrolase_sf"/>
</dbReference>